<dbReference type="Proteomes" id="UP000667802">
    <property type="component" value="Unassembled WGS sequence"/>
</dbReference>
<gene>
    <name evidence="1" type="ORF">G7B40_024855</name>
</gene>
<name>A0AAP5IA50_9CYAN</name>
<dbReference type="EMBL" id="JAALHA020000014">
    <property type="protein sequence ID" value="MDR9897772.1"/>
    <property type="molecule type" value="Genomic_DNA"/>
</dbReference>
<keyword evidence="2" id="KW-1185">Reference proteome</keyword>
<reference evidence="2" key="1">
    <citation type="journal article" date="2021" name="Science">
        <title>Hunting the eagle killer: A cyanobacterial neurotoxin causes vacuolar myelinopathy.</title>
        <authorList>
            <person name="Breinlinger S."/>
            <person name="Phillips T.J."/>
            <person name="Haram B.N."/>
            <person name="Mares J."/>
            <person name="Martinez Yerena J.A."/>
            <person name="Hrouzek P."/>
            <person name="Sobotka R."/>
            <person name="Henderson W.M."/>
            <person name="Schmieder P."/>
            <person name="Williams S.M."/>
            <person name="Lauderdale J.D."/>
            <person name="Wilde H.D."/>
            <person name="Gerrin W."/>
            <person name="Kust A."/>
            <person name="Washington J.W."/>
            <person name="Wagner C."/>
            <person name="Geier B."/>
            <person name="Liebeke M."/>
            <person name="Enke H."/>
            <person name="Niedermeyer T.H.J."/>
            <person name="Wilde S.B."/>
        </authorList>
    </citation>
    <scope>NUCLEOTIDE SEQUENCE [LARGE SCALE GENOMIC DNA]</scope>
    <source>
        <strain evidence="2">Thurmond2011</strain>
    </source>
</reference>
<proteinExistence type="predicted"/>
<organism evidence="1 2">
    <name type="scientific">Aetokthonos hydrillicola Thurmond2011</name>
    <dbReference type="NCBI Taxonomy" id="2712845"/>
    <lineage>
        <taxon>Bacteria</taxon>
        <taxon>Bacillati</taxon>
        <taxon>Cyanobacteriota</taxon>
        <taxon>Cyanophyceae</taxon>
        <taxon>Nostocales</taxon>
        <taxon>Hapalosiphonaceae</taxon>
        <taxon>Aetokthonos</taxon>
    </lineage>
</organism>
<sequence>MNSSTLRYLWSVVEQTQTNTLLKLNDTDLVKQLLKQLDASIALTSEETTTIRTYLYSRTTLIRDLAQARIA</sequence>
<evidence type="ECO:0000313" key="2">
    <source>
        <dbReference type="Proteomes" id="UP000667802"/>
    </source>
</evidence>
<dbReference type="RefSeq" id="WP_208339045.1">
    <property type="nucleotide sequence ID" value="NZ_CAWQFN010000488.1"/>
</dbReference>
<protein>
    <submittedName>
        <fullName evidence="1">Uncharacterized protein</fullName>
    </submittedName>
</protein>
<evidence type="ECO:0000313" key="1">
    <source>
        <dbReference type="EMBL" id="MDR9897772.1"/>
    </source>
</evidence>
<accession>A0AAP5IA50</accession>
<dbReference type="AlphaFoldDB" id="A0AAP5IA50"/>
<comment type="caution">
    <text evidence="1">The sequence shown here is derived from an EMBL/GenBank/DDBJ whole genome shotgun (WGS) entry which is preliminary data.</text>
</comment>